<dbReference type="EMBL" id="DTBD01000009">
    <property type="protein sequence ID" value="HGQ63871.1"/>
    <property type="molecule type" value="Genomic_DNA"/>
</dbReference>
<evidence type="ECO:0000259" key="1">
    <source>
        <dbReference type="Pfam" id="PF00881"/>
    </source>
</evidence>
<comment type="caution">
    <text evidence="3">The sequence shown here is derived from an EMBL/GenBank/DDBJ whole genome shotgun (WGS) entry which is preliminary data.</text>
</comment>
<name>A0A7C4NN81_9CREN</name>
<protein>
    <submittedName>
        <fullName evidence="3">SagB/ThcOx family dehydrogenase</fullName>
    </submittedName>
</protein>
<dbReference type="Gene3D" id="3.40.109.10">
    <property type="entry name" value="NADH Oxidase"/>
    <property type="match status" value="1"/>
</dbReference>
<dbReference type="GO" id="GO:0016491">
    <property type="term" value="F:oxidoreductase activity"/>
    <property type="evidence" value="ECO:0007669"/>
    <property type="project" value="InterPro"/>
</dbReference>
<dbReference type="InterPro" id="IPR000415">
    <property type="entry name" value="Nitroreductase-like"/>
</dbReference>
<evidence type="ECO:0000313" key="3">
    <source>
        <dbReference type="EMBL" id="HGQ63871.1"/>
    </source>
</evidence>
<dbReference type="EMBL" id="DTCK01000041">
    <property type="protein sequence ID" value="HGQ36493.1"/>
    <property type="molecule type" value="Genomic_DNA"/>
</dbReference>
<dbReference type="CDD" id="cd02142">
    <property type="entry name" value="McbC_SagB-like_oxidoreductase"/>
    <property type="match status" value="1"/>
</dbReference>
<dbReference type="Pfam" id="PF00881">
    <property type="entry name" value="Nitroreductase"/>
    <property type="match status" value="1"/>
</dbReference>
<reference evidence="3" key="1">
    <citation type="journal article" date="2020" name="mSystems">
        <title>Genome- and Community-Level Interaction Insights into Carbon Utilization and Element Cycling Functions of Hydrothermarchaeota in Hydrothermal Sediment.</title>
        <authorList>
            <person name="Zhou Z."/>
            <person name="Liu Y."/>
            <person name="Xu W."/>
            <person name="Pan J."/>
            <person name="Luo Z.H."/>
            <person name="Li M."/>
        </authorList>
    </citation>
    <scope>NUCLEOTIDE SEQUENCE [LARGE SCALE GENOMIC DNA]</scope>
    <source>
        <strain evidence="3">SpSt-637</strain>
        <strain evidence="2">SpSt-667</strain>
    </source>
</reference>
<proteinExistence type="predicted"/>
<evidence type="ECO:0000313" key="2">
    <source>
        <dbReference type="EMBL" id="HGQ36493.1"/>
    </source>
</evidence>
<dbReference type="NCBIfam" id="TIGR03605">
    <property type="entry name" value="antibiot_sagB"/>
    <property type="match status" value="1"/>
</dbReference>
<dbReference type="SUPFAM" id="SSF55469">
    <property type="entry name" value="FMN-dependent nitroreductase-like"/>
    <property type="match status" value="1"/>
</dbReference>
<accession>A0A7C4NN81</accession>
<sequence length="234" mass="26626">MFDLEAITEVFLPYPCIRKGVLSVEEAIAYRRSIRSFKREPISLDQLSQILWALYGVTDPDHRFLATPSAGATYPLEVYVVIGDNAVKDLNNRYLDAGVYRYDNHAHKLDFLISGDLREELYKACLHQSWVRDAAVNIVMCAAYERTTSYYGERGYRYVHFEVGHAGQNVYLMATALGLGTVAIGAFKDLDVKRILKLPPNVHPLYIMPVGVPTRSYTVTEKELTEYINEHRIA</sequence>
<dbReference type="InterPro" id="IPR029479">
    <property type="entry name" value="Nitroreductase"/>
</dbReference>
<dbReference type="PANTHER" id="PTHR43745">
    <property type="entry name" value="NITROREDUCTASE MJ1384-RELATED"/>
    <property type="match status" value="1"/>
</dbReference>
<dbReference type="InterPro" id="IPR052544">
    <property type="entry name" value="Bacteriocin_Proc_Enz"/>
</dbReference>
<organism evidence="3">
    <name type="scientific">Ignisphaera aggregans</name>
    <dbReference type="NCBI Taxonomy" id="334771"/>
    <lineage>
        <taxon>Archaea</taxon>
        <taxon>Thermoproteota</taxon>
        <taxon>Thermoprotei</taxon>
        <taxon>Desulfurococcales</taxon>
        <taxon>Desulfurococcaceae</taxon>
        <taxon>Ignisphaera</taxon>
    </lineage>
</organism>
<gene>
    <name evidence="3" type="ORF">ENU08_01325</name>
    <name evidence="2" type="ORF">ENU41_07465</name>
</gene>
<dbReference type="InterPro" id="IPR020051">
    <property type="entry name" value="SagB-type_dehydrogenase"/>
</dbReference>
<feature type="domain" description="Nitroreductase" evidence="1">
    <location>
        <begin position="28"/>
        <end position="211"/>
    </location>
</feature>
<dbReference type="PANTHER" id="PTHR43745:SF2">
    <property type="entry name" value="NITROREDUCTASE MJ1384-RELATED"/>
    <property type="match status" value="1"/>
</dbReference>
<dbReference type="AlphaFoldDB" id="A0A7C4NN81"/>